<dbReference type="Proteomes" id="UP000240322">
    <property type="component" value="Unassembled WGS sequence"/>
</dbReference>
<dbReference type="Gene3D" id="3.40.1260.10">
    <property type="entry name" value="DsrEFH-like"/>
    <property type="match status" value="1"/>
</dbReference>
<dbReference type="PANTHER" id="PTHR34655">
    <property type="entry name" value="CONSERVED WITHIN P. AEROPHILUM"/>
    <property type="match status" value="1"/>
</dbReference>
<dbReference type="PANTHER" id="PTHR34655:SF1">
    <property type="match status" value="1"/>
</dbReference>
<organism evidence="1 2">
    <name type="scientific">Candidatus Marsarchaeota G2 archaeon OSP_D</name>
    <dbReference type="NCBI Taxonomy" id="1978157"/>
    <lineage>
        <taxon>Archaea</taxon>
        <taxon>Candidatus Marsarchaeota</taxon>
        <taxon>Candidatus Marsarchaeota group 2</taxon>
    </lineage>
</organism>
<sequence>MKYALILGSNSLEKVEFASMIALVSSSMGEEVEVFATMDGVNAFTVPPKLVSNTESAKRIELTENGGRYLEYFKKAKSLGKVKIIACSMASQLFGLKKENYSELVDAIGGLTSFIVGNESSKMIEVW</sequence>
<name>A0A2R6AQ36_9ARCH</name>
<gene>
    <name evidence="1" type="ORF">B9Q03_09275</name>
</gene>
<proteinExistence type="predicted"/>
<dbReference type="EMBL" id="NEXE01000120">
    <property type="protein sequence ID" value="PSN88472.1"/>
    <property type="molecule type" value="Genomic_DNA"/>
</dbReference>
<evidence type="ECO:0000313" key="2">
    <source>
        <dbReference type="Proteomes" id="UP000240322"/>
    </source>
</evidence>
<protein>
    <submittedName>
        <fullName evidence="1">Uncharacterized protein</fullName>
    </submittedName>
</protein>
<dbReference type="Pfam" id="PF02635">
    <property type="entry name" value="DsrE"/>
    <property type="match status" value="1"/>
</dbReference>
<dbReference type="InterPro" id="IPR027396">
    <property type="entry name" value="DsrEFH-like"/>
</dbReference>
<evidence type="ECO:0000313" key="1">
    <source>
        <dbReference type="EMBL" id="PSN88472.1"/>
    </source>
</evidence>
<reference evidence="1 2" key="1">
    <citation type="submission" date="2017-04" db="EMBL/GenBank/DDBJ databases">
        <title>Novel microbial lineages endemic to geothermal iron-oxide mats fill important gaps in the evolutionary history of Archaea.</title>
        <authorList>
            <person name="Jay Z.J."/>
            <person name="Beam J.P."/>
            <person name="Dlakic M."/>
            <person name="Rusch D.B."/>
            <person name="Kozubal M.A."/>
            <person name="Inskeep W.P."/>
        </authorList>
    </citation>
    <scope>NUCLEOTIDE SEQUENCE [LARGE SCALE GENOMIC DNA]</scope>
    <source>
        <strain evidence="1">OSP_D</strain>
    </source>
</reference>
<dbReference type="SUPFAM" id="SSF75169">
    <property type="entry name" value="DsrEFH-like"/>
    <property type="match status" value="1"/>
</dbReference>
<accession>A0A2R6AQ36</accession>
<comment type="caution">
    <text evidence="1">The sequence shown here is derived from an EMBL/GenBank/DDBJ whole genome shotgun (WGS) entry which is preliminary data.</text>
</comment>
<dbReference type="InterPro" id="IPR003787">
    <property type="entry name" value="Sulphur_relay_DsrE/F-like"/>
</dbReference>
<dbReference type="AlphaFoldDB" id="A0A2R6AQ36"/>